<feature type="transmembrane region" description="Helical" evidence="2">
    <location>
        <begin position="56"/>
        <end position="79"/>
    </location>
</feature>
<dbReference type="Proteomes" id="UP000037660">
    <property type="component" value="Unassembled WGS sequence"/>
</dbReference>
<reference evidence="4 5" key="2">
    <citation type="journal article" date="2016" name="Science">
        <title>A bacterium that degrades and assimilates poly(ethylene terephthalate).</title>
        <authorList>
            <person name="Yoshida S."/>
            <person name="Hiraga K."/>
            <person name="Takehana T."/>
            <person name="Taniguchi I."/>
            <person name="Yamaji H."/>
            <person name="Maeda Y."/>
            <person name="Toyohara K."/>
            <person name="Miyamoto K."/>
            <person name="Kimura Y."/>
            <person name="Oda K."/>
        </authorList>
    </citation>
    <scope>NUCLEOTIDE SEQUENCE [LARGE SCALE GENOMIC DNA]</scope>
    <source>
        <strain evidence="5">NBRC 110686 / TISTR 2288 / 201-F6</strain>
    </source>
</reference>
<dbReference type="PANTHER" id="PTHR30441">
    <property type="entry name" value="DUF748 DOMAIN-CONTAINING PROTEIN"/>
    <property type="match status" value="1"/>
</dbReference>
<dbReference type="Pfam" id="PF05170">
    <property type="entry name" value="AsmA"/>
    <property type="match status" value="1"/>
</dbReference>
<protein>
    <recommendedName>
        <fullName evidence="3">AsmA domain-containing protein</fullName>
    </recommendedName>
</protein>
<dbReference type="AlphaFoldDB" id="A0A0K8P221"/>
<dbReference type="GO" id="GO:0090313">
    <property type="term" value="P:regulation of protein targeting to membrane"/>
    <property type="evidence" value="ECO:0007669"/>
    <property type="project" value="TreeGrafter"/>
</dbReference>
<gene>
    <name evidence="4" type="ORF">ISF6_2449</name>
</gene>
<organism evidence="4 5">
    <name type="scientific">Piscinibacter sakaiensis</name>
    <name type="common">Ideonella sakaiensis</name>
    <dbReference type="NCBI Taxonomy" id="1547922"/>
    <lineage>
        <taxon>Bacteria</taxon>
        <taxon>Pseudomonadati</taxon>
        <taxon>Pseudomonadota</taxon>
        <taxon>Betaproteobacteria</taxon>
        <taxon>Burkholderiales</taxon>
        <taxon>Sphaerotilaceae</taxon>
        <taxon>Piscinibacter</taxon>
    </lineage>
</organism>
<dbReference type="GO" id="GO:0005886">
    <property type="term" value="C:plasma membrane"/>
    <property type="evidence" value="ECO:0007669"/>
    <property type="project" value="TreeGrafter"/>
</dbReference>
<evidence type="ECO:0000256" key="1">
    <source>
        <dbReference type="SAM" id="MobiDB-lite"/>
    </source>
</evidence>
<keyword evidence="2" id="KW-0812">Transmembrane</keyword>
<dbReference type="InterPro" id="IPR007844">
    <property type="entry name" value="AsmA"/>
</dbReference>
<accession>A0A0K8P221</accession>
<feature type="region of interest" description="Disordered" evidence="1">
    <location>
        <begin position="1"/>
        <end position="45"/>
    </location>
</feature>
<keyword evidence="5" id="KW-1185">Reference proteome</keyword>
<evidence type="ECO:0000313" key="4">
    <source>
        <dbReference type="EMBL" id="GAP36609.1"/>
    </source>
</evidence>
<sequence>MAARGAGRQHPSMPESAVPREPDRAPPAPAGAPGTAGGVPAAPAASRRRRVRAGRLLAGVLGVAVLAVAACELAGWPFLAGPMERGLARVLDRPVRLDGPLAEPVGPAAARPASAVAASASAADAVAARRAGGVRVRLLGRVELRAHRIEIGPPAWSLGAPTLVAEEGRLQLRWRDLWRTWRGEPLRIRRLEAQRLALDLERRQDGRASWQFGPPRAEPGPAPALPVFEQLQVRDGQVDYRDAPLASAVRVRFSLTDGVGSAATAGGGASAAPAATTPARTPAASAAAAGREADRADDLGRPGLRAEAEGRYRGLPLAATLRSSGVLPWVADDADSRPLPLAVQGRIGRAAFGFDGAVRDLRQLAGLGGRFRLEGPSLAAVGDVIGVTLPTTPAFSLRGVLAKDGQRWSTRVDDARIGRSRLTAALRYDAGAAPRPRLDGRVGGERLLLADLGPAIGAAPRDAQGRRSGAPEVAAPGRVLPDRDFDLPSLRVMDADVRFDLGELDLGTERLEPLQPMRARLRLDDGVLSLQDIDARTADGSLRGRIDLDGRAALAQVRTDLRWNDVRLERWLAQERGRGAPPFVTGRFDGLARLQGRGRSTAQILASLDGDLRGRLRDGSVSHLLVEAAGIDLAQALGVWVRGDDALPLSCALADLRVQDGIASPRVMVVDTRDSVVWVEGRVSLVDESMDLRARVSPRDFSPLALRTPVRVQGTLARPAVSLQPGPLIGKLGAAGLLAALVNPLAALVPLLDFGGSEPPDAARGCRALADMARSRTAP</sequence>
<proteinExistence type="predicted"/>
<dbReference type="STRING" id="1547922.ISF6_2449"/>
<feature type="compositionally biased region" description="Basic and acidic residues" evidence="1">
    <location>
        <begin position="291"/>
        <end position="302"/>
    </location>
</feature>
<evidence type="ECO:0000313" key="5">
    <source>
        <dbReference type="Proteomes" id="UP000037660"/>
    </source>
</evidence>
<feature type="domain" description="AsmA" evidence="3">
    <location>
        <begin position="417"/>
        <end position="666"/>
    </location>
</feature>
<feature type="region of interest" description="Disordered" evidence="1">
    <location>
        <begin position="263"/>
        <end position="302"/>
    </location>
</feature>
<reference evidence="5" key="1">
    <citation type="submission" date="2015-07" db="EMBL/GenBank/DDBJ databases">
        <title>Discovery of a poly(ethylene terephthalate assimilation.</title>
        <authorList>
            <person name="Yoshida S."/>
            <person name="Hiraga K."/>
            <person name="Takehana T."/>
            <person name="Taniguchi I."/>
            <person name="Yamaji H."/>
            <person name="Maeda Y."/>
            <person name="Toyohara K."/>
            <person name="Miyamoto K."/>
            <person name="Kimura Y."/>
            <person name="Oda K."/>
        </authorList>
    </citation>
    <scope>NUCLEOTIDE SEQUENCE [LARGE SCALE GENOMIC DNA]</scope>
    <source>
        <strain evidence="5">NBRC 110686 / TISTR 2288 / 201-F6</strain>
    </source>
</reference>
<keyword evidence="2" id="KW-0472">Membrane</keyword>
<dbReference type="InterPro" id="IPR052894">
    <property type="entry name" value="AsmA-related"/>
</dbReference>
<feature type="compositionally biased region" description="Low complexity" evidence="1">
    <location>
        <begin position="263"/>
        <end position="290"/>
    </location>
</feature>
<dbReference type="EMBL" id="BBYR01000037">
    <property type="protein sequence ID" value="GAP36609.1"/>
    <property type="molecule type" value="Genomic_DNA"/>
</dbReference>
<name>A0A0K8P221_PISS1</name>
<evidence type="ECO:0000256" key="2">
    <source>
        <dbReference type="SAM" id="Phobius"/>
    </source>
</evidence>
<keyword evidence="2" id="KW-1133">Transmembrane helix</keyword>
<evidence type="ECO:0000259" key="3">
    <source>
        <dbReference type="Pfam" id="PF05170"/>
    </source>
</evidence>
<comment type="caution">
    <text evidence="4">The sequence shown here is derived from an EMBL/GenBank/DDBJ whole genome shotgun (WGS) entry which is preliminary data.</text>
</comment>
<dbReference type="PANTHER" id="PTHR30441:SF9">
    <property type="entry name" value="ASMA FAMILY PROTEIN YHJG"/>
    <property type="match status" value="1"/>
</dbReference>